<feature type="compositionally biased region" description="Pro residues" evidence="1">
    <location>
        <begin position="48"/>
        <end position="58"/>
    </location>
</feature>
<accession>A0A6A5TW88</accession>
<gene>
    <name evidence="2" type="ORF">CC80DRAFT_492904</name>
</gene>
<organism evidence="2 3">
    <name type="scientific">Byssothecium circinans</name>
    <dbReference type="NCBI Taxonomy" id="147558"/>
    <lineage>
        <taxon>Eukaryota</taxon>
        <taxon>Fungi</taxon>
        <taxon>Dikarya</taxon>
        <taxon>Ascomycota</taxon>
        <taxon>Pezizomycotina</taxon>
        <taxon>Dothideomycetes</taxon>
        <taxon>Pleosporomycetidae</taxon>
        <taxon>Pleosporales</taxon>
        <taxon>Massarineae</taxon>
        <taxon>Massarinaceae</taxon>
        <taxon>Byssothecium</taxon>
    </lineage>
</organism>
<protein>
    <submittedName>
        <fullName evidence="2">Uncharacterized protein</fullName>
    </submittedName>
</protein>
<dbReference type="Proteomes" id="UP000800035">
    <property type="component" value="Unassembled WGS sequence"/>
</dbReference>
<sequence>MTVTAAHNLLYTICLRHCEAMMPHLPHLPHHLLPDRRADLPIVTSLPIPAPDPSPDPIPLDRRHASSHTSPTRGLGALLGVPPWYRLVELPERESPRPS</sequence>
<evidence type="ECO:0000313" key="2">
    <source>
        <dbReference type="EMBL" id="KAF1955999.1"/>
    </source>
</evidence>
<evidence type="ECO:0000256" key="1">
    <source>
        <dbReference type="SAM" id="MobiDB-lite"/>
    </source>
</evidence>
<evidence type="ECO:0000313" key="3">
    <source>
        <dbReference type="Proteomes" id="UP000800035"/>
    </source>
</evidence>
<feature type="region of interest" description="Disordered" evidence="1">
    <location>
        <begin position="44"/>
        <end position="75"/>
    </location>
</feature>
<dbReference type="EMBL" id="ML976993">
    <property type="protein sequence ID" value="KAF1955999.1"/>
    <property type="molecule type" value="Genomic_DNA"/>
</dbReference>
<keyword evidence="3" id="KW-1185">Reference proteome</keyword>
<dbReference type="AlphaFoldDB" id="A0A6A5TW88"/>
<proteinExistence type="predicted"/>
<reference evidence="2" key="1">
    <citation type="journal article" date="2020" name="Stud. Mycol.">
        <title>101 Dothideomycetes genomes: a test case for predicting lifestyles and emergence of pathogens.</title>
        <authorList>
            <person name="Haridas S."/>
            <person name="Albert R."/>
            <person name="Binder M."/>
            <person name="Bloem J."/>
            <person name="Labutti K."/>
            <person name="Salamov A."/>
            <person name="Andreopoulos B."/>
            <person name="Baker S."/>
            <person name="Barry K."/>
            <person name="Bills G."/>
            <person name="Bluhm B."/>
            <person name="Cannon C."/>
            <person name="Castanera R."/>
            <person name="Culley D."/>
            <person name="Daum C."/>
            <person name="Ezra D."/>
            <person name="Gonzalez J."/>
            <person name="Henrissat B."/>
            <person name="Kuo A."/>
            <person name="Liang C."/>
            <person name="Lipzen A."/>
            <person name="Lutzoni F."/>
            <person name="Magnuson J."/>
            <person name="Mondo S."/>
            <person name="Nolan M."/>
            <person name="Ohm R."/>
            <person name="Pangilinan J."/>
            <person name="Park H.-J."/>
            <person name="Ramirez L."/>
            <person name="Alfaro M."/>
            <person name="Sun H."/>
            <person name="Tritt A."/>
            <person name="Yoshinaga Y."/>
            <person name="Zwiers L.-H."/>
            <person name="Turgeon B."/>
            <person name="Goodwin S."/>
            <person name="Spatafora J."/>
            <person name="Crous P."/>
            <person name="Grigoriev I."/>
        </authorList>
    </citation>
    <scope>NUCLEOTIDE SEQUENCE</scope>
    <source>
        <strain evidence="2">CBS 675.92</strain>
    </source>
</reference>
<name>A0A6A5TW88_9PLEO</name>